<dbReference type="SUPFAM" id="SSF52540">
    <property type="entry name" value="P-loop containing nucleoside triphosphate hydrolases"/>
    <property type="match status" value="1"/>
</dbReference>
<dbReference type="Gene3D" id="3.40.50.300">
    <property type="entry name" value="P-loop containing nucleotide triphosphate hydrolases"/>
    <property type="match status" value="1"/>
</dbReference>
<dbReference type="InterPro" id="IPR027417">
    <property type="entry name" value="P-loop_NTPase"/>
</dbReference>
<dbReference type="Proteomes" id="UP000823388">
    <property type="component" value="Chromosome 3K"/>
</dbReference>
<dbReference type="AlphaFoldDB" id="A0A8T0V0J9"/>
<dbReference type="GO" id="GO:0042626">
    <property type="term" value="F:ATPase-coupled transmembrane transporter activity"/>
    <property type="evidence" value="ECO:0007669"/>
    <property type="project" value="TreeGrafter"/>
</dbReference>
<sequence>MDRERYNDVIRVCCLEKDLELMENGDQTEIGERGVNLSGGQNQRFSSPMLFTKIEKSTSLMMSSAPLMHKLPPRSSRNV</sequence>
<dbReference type="GO" id="GO:0016020">
    <property type="term" value="C:membrane"/>
    <property type="evidence" value="ECO:0007669"/>
    <property type="project" value="TreeGrafter"/>
</dbReference>
<protein>
    <recommendedName>
        <fullName evidence="5">ABC transporter domain-containing protein</fullName>
    </recommendedName>
</protein>
<dbReference type="InterPro" id="IPR050173">
    <property type="entry name" value="ABC_transporter_C-like"/>
</dbReference>
<dbReference type="EMBL" id="CM029041">
    <property type="protein sequence ID" value="KAG2627977.1"/>
    <property type="molecule type" value="Genomic_DNA"/>
</dbReference>
<proteinExistence type="predicted"/>
<dbReference type="PANTHER" id="PTHR24223">
    <property type="entry name" value="ATP-BINDING CASSETTE SUB-FAMILY C"/>
    <property type="match status" value="1"/>
</dbReference>
<keyword evidence="4" id="KW-1185">Reference proteome</keyword>
<keyword evidence="1" id="KW-0547">Nucleotide-binding</keyword>
<evidence type="ECO:0000313" key="4">
    <source>
        <dbReference type="Proteomes" id="UP000823388"/>
    </source>
</evidence>
<comment type="caution">
    <text evidence="3">The sequence shown here is derived from an EMBL/GenBank/DDBJ whole genome shotgun (WGS) entry which is preliminary data.</text>
</comment>
<dbReference type="GO" id="GO:0005524">
    <property type="term" value="F:ATP binding"/>
    <property type="evidence" value="ECO:0007669"/>
    <property type="project" value="UniProtKB-KW"/>
</dbReference>
<reference evidence="3" key="1">
    <citation type="submission" date="2020-05" db="EMBL/GenBank/DDBJ databases">
        <title>WGS assembly of Panicum virgatum.</title>
        <authorList>
            <person name="Lovell J.T."/>
            <person name="Jenkins J."/>
            <person name="Shu S."/>
            <person name="Juenger T.E."/>
            <person name="Schmutz J."/>
        </authorList>
    </citation>
    <scope>NUCLEOTIDE SEQUENCE</scope>
    <source>
        <strain evidence="3">AP13</strain>
    </source>
</reference>
<keyword evidence="2" id="KW-0067">ATP-binding</keyword>
<gene>
    <name evidence="3" type="ORF">PVAP13_3KG266776</name>
</gene>
<evidence type="ECO:0000256" key="1">
    <source>
        <dbReference type="ARBA" id="ARBA00022741"/>
    </source>
</evidence>
<evidence type="ECO:0000313" key="3">
    <source>
        <dbReference type="EMBL" id="KAG2627977.1"/>
    </source>
</evidence>
<accession>A0A8T0V0J9</accession>
<evidence type="ECO:0008006" key="5">
    <source>
        <dbReference type="Google" id="ProtNLM"/>
    </source>
</evidence>
<organism evidence="3 4">
    <name type="scientific">Panicum virgatum</name>
    <name type="common">Blackwell switchgrass</name>
    <dbReference type="NCBI Taxonomy" id="38727"/>
    <lineage>
        <taxon>Eukaryota</taxon>
        <taxon>Viridiplantae</taxon>
        <taxon>Streptophyta</taxon>
        <taxon>Embryophyta</taxon>
        <taxon>Tracheophyta</taxon>
        <taxon>Spermatophyta</taxon>
        <taxon>Magnoliopsida</taxon>
        <taxon>Liliopsida</taxon>
        <taxon>Poales</taxon>
        <taxon>Poaceae</taxon>
        <taxon>PACMAD clade</taxon>
        <taxon>Panicoideae</taxon>
        <taxon>Panicodae</taxon>
        <taxon>Paniceae</taxon>
        <taxon>Panicinae</taxon>
        <taxon>Panicum</taxon>
        <taxon>Panicum sect. Hiantes</taxon>
    </lineage>
</organism>
<name>A0A8T0V0J9_PANVG</name>
<evidence type="ECO:0000256" key="2">
    <source>
        <dbReference type="ARBA" id="ARBA00022840"/>
    </source>
</evidence>
<dbReference type="PANTHER" id="PTHR24223:SF362">
    <property type="entry name" value="ABC TRANSPORTER C FAMILY MEMBER 4"/>
    <property type="match status" value="1"/>
</dbReference>